<feature type="region of interest" description="Disordered" evidence="7">
    <location>
        <begin position="80"/>
        <end position="110"/>
    </location>
</feature>
<evidence type="ECO:0000256" key="1">
    <source>
        <dbReference type="ARBA" id="ARBA00004173"/>
    </source>
</evidence>
<dbReference type="Proteomes" id="UP001383192">
    <property type="component" value="Unassembled WGS sequence"/>
</dbReference>
<proteinExistence type="inferred from homology"/>
<evidence type="ECO:0000313" key="8">
    <source>
        <dbReference type="EMBL" id="KAK7035421.1"/>
    </source>
</evidence>
<comment type="subcellular location">
    <subcellularLocation>
        <location evidence="1">Mitochondrion</location>
    </subcellularLocation>
</comment>
<feature type="compositionally biased region" description="Basic and acidic residues" evidence="7">
    <location>
        <begin position="99"/>
        <end position="110"/>
    </location>
</feature>
<comment type="similarity">
    <text evidence="2">Belongs to the mitochondrion-specific ribosomal protein mS33 family.</text>
</comment>
<sequence length="110" mass="12710">MSSSLVLPNAKRLTKLTKLRCSIFQTIYNPTGIRTGTKYLRQRLRGPSMVKYYPPILDFAKIMKAYPELELVDEDEEQRLQDVEDRKARGKGAPKKARTAAEGRRQARRK</sequence>
<dbReference type="PANTHER" id="PTHR13362">
    <property type="entry name" value="MITOCHONDRIAL RIBOSOMAL PROTEIN S33"/>
    <property type="match status" value="1"/>
</dbReference>
<name>A0AAW0CA04_9AGAR</name>
<organism evidence="8 9">
    <name type="scientific">Paramarasmius palmivorus</name>
    <dbReference type="NCBI Taxonomy" id="297713"/>
    <lineage>
        <taxon>Eukaryota</taxon>
        <taxon>Fungi</taxon>
        <taxon>Dikarya</taxon>
        <taxon>Basidiomycota</taxon>
        <taxon>Agaricomycotina</taxon>
        <taxon>Agaricomycetes</taxon>
        <taxon>Agaricomycetidae</taxon>
        <taxon>Agaricales</taxon>
        <taxon>Marasmiineae</taxon>
        <taxon>Marasmiaceae</taxon>
        <taxon>Paramarasmius</taxon>
    </lineage>
</organism>
<feature type="compositionally biased region" description="Basic residues" evidence="7">
    <location>
        <begin position="88"/>
        <end position="98"/>
    </location>
</feature>
<keyword evidence="3 8" id="KW-0689">Ribosomal protein</keyword>
<keyword evidence="5" id="KW-0687">Ribonucleoprotein</keyword>
<dbReference type="GO" id="GO:0005739">
    <property type="term" value="C:mitochondrion"/>
    <property type="evidence" value="ECO:0007669"/>
    <property type="project" value="UniProtKB-SubCell"/>
</dbReference>
<keyword evidence="9" id="KW-1185">Reference proteome</keyword>
<gene>
    <name evidence="8" type="primary">RSM27</name>
    <name evidence="8" type="ORF">VNI00_011952</name>
</gene>
<dbReference type="PANTHER" id="PTHR13362:SF2">
    <property type="entry name" value="SMALL RIBOSOMAL SUBUNIT PROTEIN MS33"/>
    <property type="match status" value="1"/>
</dbReference>
<dbReference type="AlphaFoldDB" id="A0AAW0CA04"/>
<evidence type="ECO:0000256" key="5">
    <source>
        <dbReference type="ARBA" id="ARBA00023274"/>
    </source>
</evidence>
<evidence type="ECO:0000313" key="9">
    <source>
        <dbReference type="Proteomes" id="UP001383192"/>
    </source>
</evidence>
<reference evidence="8 9" key="1">
    <citation type="submission" date="2024-01" db="EMBL/GenBank/DDBJ databases">
        <title>A draft genome for a cacao thread blight-causing isolate of Paramarasmius palmivorus.</title>
        <authorList>
            <person name="Baruah I.K."/>
            <person name="Bukari Y."/>
            <person name="Amoako-Attah I."/>
            <person name="Meinhardt L.W."/>
            <person name="Bailey B.A."/>
            <person name="Cohen S.P."/>
        </authorList>
    </citation>
    <scope>NUCLEOTIDE SEQUENCE [LARGE SCALE GENOMIC DNA]</scope>
    <source>
        <strain evidence="8 9">GH-12</strain>
    </source>
</reference>
<evidence type="ECO:0000256" key="2">
    <source>
        <dbReference type="ARBA" id="ARBA00008970"/>
    </source>
</evidence>
<dbReference type="GO" id="GO:1990904">
    <property type="term" value="C:ribonucleoprotein complex"/>
    <property type="evidence" value="ECO:0007669"/>
    <property type="project" value="UniProtKB-KW"/>
</dbReference>
<evidence type="ECO:0000256" key="6">
    <source>
        <dbReference type="ARBA" id="ARBA00035132"/>
    </source>
</evidence>
<comment type="caution">
    <text evidence="8">The sequence shown here is derived from an EMBL/GenBank/DDBJ whole genome shotgun (WGS) entry which is preliminary data.</text>
</comment>
<dbReference type="InterPro" id="IPR013219">
    <property type="entry name" value="Ribosomal_mS33"/>
</dbReference>
<accession>A0AAW0CA04</accession>
<protein>
    <recommendedName>
        <fullName evidence="6">Small ribosomal subunit protein mS33</fullName>
    </recommendedName>
</protein>
<keyword evidence="4" id="KW-0496">Mitochondrion</keyword>
<evidence type="ECO:0000256" key="4">
    <source>
        <dbReference type="ARBA" id="ARBA00023128"/>
    </source>
</evidence>
<dbReference type="Pfam" id="PF08293">
    <property type="entry name" value="MRP-S33"/>
    <property type="match status" value="1"/>
</dbReference>
<evidence type="ECO:0000256" key="7">
    <source>
        <dbReference type="SAM" id="MobiDB-lite"/>
    </source>
</evidence>
<dbReference type="EMBL" id="JAYKXP010000053">
    <property type="protein sequence ID" value="KAK7035421.1"/>
    <property type="molecule type" value="Genomic_DNA"/>
</dbReference>
<evidence type="ECO:0000256" key="3">
    <source>
        <dbReference type="ARBA" id="ARBA00022980"/>
    </source>
</evidence>
<dbReference type="GO" id="GO:0005840">
    <property type="term" value="C:ribosome"/>
    <property type="evidence" value="ECO:0007669"/>
    <property type="project" value="UniProtKB-KW"/>
</dbReference>